<accession>E6U9E9</accession>
<dbReference type="InterPro" id="IPR017871">
    <property type="entry name" value="ABC_transporter-like_CS"/>
</dbReference>
<evidence type="ECO:0000313" key="6">
    <source>
        <dbReference type="Proteomes" id="UP000001551"/>
    </source>
</evidence>
<evidence type="ECO:0000256" key="3">
    <source>
        <dbReference type="ARBA" id="ARBA00022840"/>
    </source>
</evidence>
<keyword evidence="1" id="KW-0813">Transport</keyword>
<name>E6U9E9_ETHHY</name>
<organism evidence="5 6">
    <name type="scientific">Ethanoligenens harbinense (strain DSM 18485 / JCM 12961 / CGMCC 1.5033 / YUAN-3)</name>
    <dbReference type="NCBI Taxonomy" id="663278"/>
    <lineage>
        <taxon>Bacteria</taxon>
        <taxon>Bacillati</taxon>
        <taxon>Bacillota</taxon>
        <taxon>Clostridia</taxon>
        <taxon>Eubacteriales</taxon>
        <taxon>Oscillospiraceae</taxon>
        <taxon>Ethanoligenens</taxon>
    </lineage>
</organism>
<dbReference type="GO" id="GO:0005524">
    <property type="term" value="F:ATP binding"/>
    <property type="evidence" value="ECO:0007669"/>
    <property type="project" value="UniProtKB-KW"/>
</dbReference>
<dbReference type="PANTHER" id="PTHR42781:SF4">
    <property type="entry name" value="SPERMIDINE_PUTRESCINE IMPORT ATP-BINDING PROTEIN POTA"/>
    <property type="match status" value="1"/>
</dbReference>
<dbReference type="GO" id="GO:0016887">
    <property type="term" value="F:ATP hydrolysis activity"/>
    <property type="evidence" value="ECO:0007669"/>
    <property type="project" value="InterPro"/>
</dbReference>
<reference evidence="5 6" key="1">
    <citation type="submission" date="2010-12" db="EMBL/GenBank/DDBJ databases">
        <title>Complete sequence of Ethanoligenens harbinense YUAN-3.</title>
        <authorList>
            <person name="Lucas S."/>
            <person name="Copeland A."/>
            <person name="Lapidus A."/>
            <person name="Cheng J.-F."/>
            <person name="Bruce D."/>
            <person name="Goodwin L."/>
            <person name="Pitluck S."/>
            <person name="Chertkov O."/>
            <person name="Misra M."/>
            <person name="Detter J.C."/>
            <person name="Han C."/>
            <person name="Tapia R."/>
            <person name="Land M."/>
            <person name="Hauser L."/>
            <person name="Jeffries C."/>
            <person name="Kyrpides N."/>
            <person name="Ivanova N."/>
            <person name="Mikhailova N."/>
            <person name="Wang A."/>
            <person name="Mouttaki H."/>
            <person name="He Z."/>
            <person name="Zhou J."/>
            <person name="Hemme C.L."/>
            <person name="Woyke T."/>
        </authorList>
    </citation>
    <scope>NUCLEOTIDE SEQUENCE [LARGE SCALE GENOMIC DNA]</scope>
    <source>
        <strain evidence="6">DSM 18485 / JCM 12961 / CGMCC 1.5033 / YUAN-3</strain>
    </source>
</reference>
<keyword evidence="6" id="KW-1185">Reference proteome</keyword>
<dbReference type="SMART" id="SM00382">
    <property type="entry name" value="AAA"/>
    <property type="match status" value="1"/>
</dbReference>
<dbReference type="InterPro" id="IPR003593">
    <property type="entry name" value="AAA+_ATPase"/>
</dbReference>
<sequence length="336" mass="36927">MSYIALESIEKRFGKQHVLKNIHLELGKGEFASLLGPSGCGKSTLLRCIAGLETVTSGSICIDGIDVTGRSPKERAVGMVFQQYSLFPNMTVEQNIGFGLKMMHVPKQEIRERVRAMLDTVALTGSEKKKPAQLSGGMQQRVALARALITRPKVLLLDEPLSAIDAKLRKDLQTEIRRIQKETNITTVFVTHDQSEAMLMSDTIHIMHEGVIEQSGCPSDIYVAPKTPFAAGFIGNYNLLSAAAFQKLTAAEIEGENVAIRPEVIGISKEKPDCDEDTICAQGVVVESLLHGNILSYQVRCGDCILKTDVLYRTVDRFENNAPVWLCFSGKDFVAL</sequence>
<dbReference type="PANTHER" id="PTHR42781">
    <property type="entry name" value="SPERMIDINE/PUTRESCINE IMPORT ATP-BINDING PROTEIN POTA"/>
    <property type="match status" value="1"/>
</dbReference>
<dbReference type="GO" id="GO:0140359">
    <property type="term" value="F:ABC-type transporter activity"/>
    <property type="evidence" value="ECO:0007669"/>
    <property type="project" value="UniProtKB-ARBA"/>
</dbReference>
<gene>
    <name evidence="5" type="ordered locus">Ethha_0563</name>
</gene>
<dbReference type="SUPFAM" id="SSF50331">
    <property type="entry name" value="MOP-like"/>
    <property type="match status" value="1"/>
</dbReference>
<keyword evidence="3" id="KW-0067">ATP-binding</keyword>
<protein>
    <submittedName>
        <fullName evidence="5">ABC transporter related protein</fullName>
    </submittedName>
</protein>
<dbReference type="eggNOG" id="COG3842">
    <property type="taxonomic scope" value="Bacteria"/>
</dbReference>
<dbReference type="PROSITE" id="PS00211">
    <property type="entry name" value="ABC_TRANSPORTER_1"/>
    <property type="match status" value="1"/>
</dbReference>
<dbReference type="Pfam" id="PF00005">
    <property type="entry name" value="ABC_tran"/>
    <property type="match status" value="1"/>
</dbReference>
<dbReference type="KEGG" id="eha:Ethha_0563"/>
<proteinExistence type="predicted"/>
<dbReference type="HOGENOM" id="CLU_000604_1_1_9"/>
<dbReference type="InterPro" id="IPR008995">
    <property type="entry name" value="Mo/tungstate-bd_C_term_dom"/>
</dbReference>
<dbReference type="SUPFAM" id="SSF52540">
    <property type="entry name" value="P-loop containing nucleoside triphosphate hydrolases"/>
    <property type="match status" value="1"/>
</dbReference>
<evidence type="ECO:0000259" key="4">
    <source>
        <dbReference type="PROSITE" id="PS50893"/>
    </source>
</evidence>
<dbReference type="Proteomes" id="UP000001551">
    <property type="component" value="Chromosome"/>
</dbReference>
<dbReference type="PROSITE" id="PS50893">
    <property type="entry name" value="ABC_TRANSPORTER_2"/>
    <property type="match status" value="1"/>
</dbReference>
<dbReference type="AlphaFoldDB" id="E6U9E9"/>
<dbReference type="Pfam" id="PF08402">
    <property type="entry name" value="TOBE_2"/>
    <property type="match status" value="1"/>
</dbReference>
<evidence type="ECO:0000256" key="1">
    <source>
        <dbReference type="ARBA" id="ARBA00022448"/>
    </source>
</evidence>
<dbReference type="Gene3D" id="3.40.50.300">
    <property type="entry name" value="P-loop containing nucleotide triphosphate hydrolases"/>
    <property type="match status" value="1"/>
</dbReference>
<dbReference type="EMBL" id="CP002400">
    <property type="protein sequence ID" value="ADU26140.1"/>
    <property type="molecule type" value="Genomic_DNA"/>
</dbReference>
<dbReference type="InterPro" id="IPR003439">
    <property type="entry name" value="ABC_transporter-like_ATP-bd"/>
</dbReference>
<dbReference type="InterPro" id="IPR027417">
    <property type="entry name" value="P-loop_NTPase"/>
</dbReference>
<dbReference type="GO" id="GO:0043190">
    <property type="term" value="C:ATP-binding cassette (ABC) transporter complex"/>
    <property type="evidence" value="ECO:0007669"/>
    <property type="project" value="InterPro"/>
</dbReference>
<keyword evidence="2" id="KW-0547">Nucleotide-binding</keyword>
<dbReference type="STRING" id="663278.Ethha_0563"/>
<dbReference type="InterPro" id="IPR013611">
    <property type="entry name" value="Transp-assoc_OB_typ2"/>
</dbReference>
<evidence type="ECO:0000256" key="2">
    <source>
        <dbReference type="ARBA" id="ARBA00022741"/>
    </source>
</evidence>
<feature type="domain" description="ABC transporter" evidence="4">
    <location>
        <begin position="4"/>
        <end position="234"/>
    </location>
</feature>
<dbReference type="RefSeq" id="WP_013484512.1">
    <property type="nucleotide sequence ID" value="NC_014828.1"/>
</dbReference>
<dbReference type="FunFam" id="3.40.50.300:FF:000042">
    <property type="entry name" value="Maltose/maltodextrin ABC transporter, ATP-binding protein"/>
    <property type="match status" value="1"/>
</dbReference>
<dbReference type="InterPro" id="IPR050093">
    <property type="entry name" value="ABC_SmlMolc_Importer"/>
</dbReference>
<evidence type="ECO:0000313" key="5">
    <source>
        <dbReference type="EMBL" id="ADU26140.1"/>
    </source>
</evidence>